<name>A0A421DM14_9GAMM</name>
<accession>A0A421DM14</accession>
<dbReference type="EMBL" id="MJLZ01000029">
    <property type="protein sequence ID" value="RLM21942.1"/>
    <property type="molecule type" value="Genomic_DNA"/>
</dbReference>
<reference evidence="1 2" key="1">
    <citation type="submission" date="2016-09" db="EMBL/GenBank/DDBJ databases">
        <authorList>
            <person name="Doonan J."/>
            <person name="Pachebat J.A."/>
            <person name="Golyshin P.N."/>
            <person name="Denman S."/>
            <person name="Mcdonald J.E."/>
        </authorList>
    </citation>
    <scope>NUCLEOTIDE SEQUENCE [LARGE SCALE GENOMIC DNA]</scope>
    <source>
        <strain evidence="1 2">NCPPB 3934</strain>
    </source>
</reference>
<sequence length="63" mass="7374">MLFKFHRIVQNPANNKAFSFHPIDEKTAWTMNDAILIENKAQTPPKPQSGVWWCARRAWGQIH</sequence>
<evidence type="ECO:0000313" key="2">
    <source>
        <dbReference type="Proteomes" id="UP000285648"/>
    </source>
</evidence>
<comment type="caution">
    <text evidence="1">The sequence shown here is derived from an EMBL/GenBank/DDBJ whole genome shotgun (WGS) entry which is preliminary data.</text>
</comment>
<keyword evidence="2" id="KW-1185">Reference proteome</keyword>
<proteinExistence type="predicted"/>
<organism evidence="1 2">
    <name type="scientific">Brenneria alni</name>
    <dbReference type="NCBI Taxonomy" id="71656"/>
    <lineage>
        <taxon>Bacteria</taxon>
        <taxon>Pseudomonadati</taxon>
        <taxon>Pseudomonadota</taxon>
        <taxon>Gammaproteobacteria</taxon>
        <taxon>Enterobacterales</taxon>
        <taxon>Pectobacteriaceae</taxon>
        <taxon>Brenneria</taxon>
    </lineage>
</organism>
<evidence type="ECO:0000313" key="1">
    <source>
        <dbReference type="EMBL" id="RLM21942.1"/>
    </source>
</evidence>
<dbReference type="AlphaFoldDB" id="A0A421DM14"/>
<gene>
    <name evidence="1" type="ORF">BIY29_12900</name>
</gene>
<dbReference type="Proteomes" id="UP000285648">
    <property type="component" value="Unassembled WGS sequence"/>
</dbReference>
<protein>
    <submittedName>
        <fullName evidence="1">Uncharacterized protein</fullName>
    </submittedName>
</protein>